<organism evidence="1 2">
    <name type="scientific">Methylocella tundrae</name>
    <dbReference type="NCBI Taxonomy" id="227605"/>
    <lineage>
        <taxon>Bacteria</taxon>
        <taxon>Pseudomonadati</taxon>
        <taxon>Pseudomonadota</taxon>
        <taxon>Alphaproteobacteria</taxon>
        <taxon>Hyphomicrobiales</taxon>
        <taxon>Beijerinckiaceae</taxon>
        <taxon>Methylocella</taxon>
    </lineage>
</organism>
<evidence type="ECO:0000313" key="2">
    <source>
        <dbReference type="Proteomes" id="UP000294360"/>
    </source>
</evidence>
<dbReference type="KEGG" id="mtun:MTUNDRAET4_0087.2"/>
<accession>A0A4U8Z8P3</accession>
<proteinExistence type="predicted"/>
<dbReference type="Proteomes" id="UP000294360">
    <property type="component" value="Plasmid 3"/>
</dbReference>
<geneLocation type="plasmid" evidence="1 2">
    <name>3</name>
</geneLocation>
<protein>
    <submittedName>
        <fullName evidence="1">Uncharacterized protein</fullName>
    </submittedName>
</protein>
<gene>
    <name evidence="1" type="ORF">MTUNDRAET4_0087</name>
</gene>
<dbReference type="RefSeq" id="WP_134493331.1">
    <property type="nucleotide sequence ID" value="NZ_CP139087.1"/>
</dbReference>
<reference evidence="1 2" key="1">
    <citation type="submission" date="2019-03" db="EMBL/GenBank/DDBJ databases">
        <authorList>
            <person name="Kox A.R. M."/>
        </authorList>
    </citation>
    <scope>NUCLEOTIDE SEQUENCE [LARGE SCALE GENOMIC DNA]</scope>
    <source>
        <strain evidence="1">MTUNDRAET4 annotated genome</strain>
        <plasmid evidence="2">3</plasmid>
    </source>
</reference>
<keyword evidence="1" id="KW-0614">Plasmid</keyword>
<name>A0A4U8Z8P3_METTU</name>
<evidence type="ECO:0000313" key="1">
    <source>
        <dbReference type="EMBL" id="VFU17533.1"/>
    </source>
</evidence>
<sequence>MPAMNLRQIAAEMKSCYDRAPSGRECLAWWHFVDACRLHYRTEPQSDRAESFYPPTWFAVVWLAVAKGESPDYHPETGQWRGVPCI</sequence>
<dbReference type="AlphaFoldDB" id="A0A4U8Z8P3"/>
<dbReference type="EMBL" id="LR536452">
    <property type="protein sequence ID" value="VFU17533.1"/>
    <property type="molecule type" value="Genomic_DNA"/>
</dbReference>